<dbReference type="GO" id="GO:0005879">
    <property type="term" value="C:axonemal microtubule"/>
    <property type="evidence" value="ECO:0007669"/>
    <property type="project" value="TreeGrafter"/>
</dbReference>
<feature type="coiled-coil region" evidence="2">
    <location>
        <begin position="272"/>
        <end position="391"/>
    </location>
</feature>
<dbReference type="Bgee" id="ENSELUG00000020800">
    <property type="expression patterns" value="Expressed in mesonephros and 11 other cell types or tissues"/>
</dbReference>
<evidence type="ECO:0000256" key="1">
    <source>
        <dbReference type="ARBA" id="ARBA00023054"/>
    </source>
</evidence>
<evidence type="ECO:0000256" key="2">
    <source>
        <dbReference type="SAM" id="Coils"/>
    </source>
</evidence>
<dbReference type="KEGG" id="els:105022473"/>
<dbReference type="OMA" id="EMHFRSQ"/>
<reference evidence="5" key="4">
    <citation type="submission" date="2025-09" db="UniProtKB">
        <authorList>
            <consortium name="Ensembl"/>
        </authorList>
    </citation>
    <scope>IDENTIFICATION</scope>
</reference>
<dbReference type="Pfam" id="PF13868">
    <property type="entry name" value="TPH"/>
    <property type="match status" value="1"/>
</dbReference>
<dbReference type="OrthoDB" id="331765at2759"/>
<dbReference type="PANTHER" id="PTHR28663">
    <property type="entry name" value="COILED-COIL DOMAIN-CONTAINING PROTEIN 173"/>
    <property type="match status" value="1"/>
</dbReference>
<sequence length="550" mass="64971">MATASVIQYGRRRGSSKTMHAVEGKKELMQPPDLRQVTILPKTEWLRIQGCLNQSNEYNESLKKASQEREAMHLRSKEVVKFWSNTIAGQRQKKLQAKKIREELEEEERKQIDIEEAKYQEQKRKAAIEKARCQQYYQTDRVKGFHSALLLTEVLKEREAQIELKQRKEDTSKYVNMEILAIMKRKENEAIEQEQQKALQRQLDNQATAEQLKLQAKEHELDRERKRLEDKKEADELQRLKELFLQEQGMQKQQKEEEKRNIMKAHMEHLSNRDIIRTIESQKQEMEEERRKLFANAKQKMAKLRKDKEEEIYREVQMHRERVLNKLAAQQKEQKNNEEEIIAKAVAQQDARLAQQQNEKEARRMTMLNAIASHREAMRQEQEQKEREDNQKALDMLYAKKEADRIFLEKQHLKAQKMKEDGRTLQDLHVNQMAEKQTKEQQIRKQQHDFETENAELIALEEKQFQQYAKKVINTATEANRNTYPLCKASREGIGGGLGPIFGGVRPSYLVQDDTGVQLPSYVGTRSQDVKELSETCDIQQSKKRLGFTW</sequence>
<dbReference type="GeneTree" id="ENSGT00940000165303"/>
<evidence type="ECO:0000313" key="6">
    <source>
        <dbReference type="Proteomes" id="UP000265140"/>
    </source>
</evidence>
<dbReference type="Ensembl" id="ENSELUT00000032528.3">
    <property type="protein sequence ID" value="ENSELUP00000021773.1"/>
    <property type="gene ID" value="ENSELUG00000020800.3"/>
</dbReference>
<organism evidence="5 6">
    <name type="scientific">Esox lucius</name>
    <name type="common">Northern pike</name>
    <dbReference type="NCBI Taxonomy" id="8010"/>
    <lineage>
        <taxon>Eukaryota</taxon>
        <taxon>Metazoa</taxon>
        <taxon>Chordata</taxon>
        <taxon>Craniata</taxon>
        <taxon>Vertebrata</taxon>
        <taxon>Euteleostomi</taxon>
        <taxon>Actinopterygii</taxon>
        <taxon>Neopterygii</taxon>
        <taxon>Teleostei</taxon>
        <taxon>Protacanthopterygii</taxon>
        <taxon>Esociformes</taxon>
        <taxon>Esocidae</taxon>
        <taxon>Esox</taxon>
    </lineage>
</organism>
<reference evidence="5" key="2">
    <citation type="submission" date="2020-02" db="EMBL/GenBank/DDBJ databases">
        <title>Esox lucius (northern pike) genome, fEsoLuc1, primary haplotype.</title>
        <authorList>
            <person name="Myers G."/>
            <person name="Karagic N."/>
            <person name="Meyer A."/>
            <person name="Pippel M."/>
            <person name="Reichard M."/>
            <person name="Winkler S."/>
            <person name="Tracey A."/>
            <person name="Sims Y."/>
            <person name="Howe K."/>
            <person name="Rhie A."/>
            <person name="Formenti G."/>
            <person name="Durbin R."/>
            <person name="Fedrigo O."/>
            <person name="Jarvis E.D."/>
        </authorList>
    </citation>
    <scope>NUCLEOTIDE SEQUENCE [LARGE SCALE GENOMIC DNA]</scope>
</reference>
<dbReference type="RefSeq" id="XP_010889224.1">
    <property type="nucleotide sequence ID" value="XM_010890922.5"/>
</dbReference>
<dbReference type="InParanoid" id="A0A3P8Z015"/>
<dbReference type="InterPro" id="IPR043597">
    <property type="entry name" value="TPH_dom"/>
</dbReference>
<evidence type="ECO:0000256" key="3">
    <source>
        <dbReference type="SAM" id="MobiDB-lite"/>
    </source>
</evidence>
<dbReference type="STRING" id="8010.ENSELUP00000021773"/>
<dbReference type="FunCoup" id="A0A3P8Z015">
    <property type="interactions" value="187"/>
</dbReference>
<dbReference type="InterPro" id="IPR039986">
    <property type="entry name" value="CFAP210"/>
</dbReference>
<dbReference type="CTD" id="129881"/>
<dbReference type="GeneID" id="105022473"/>
<feature type="region of interest" description="Disordered" evidence="3">
    <location>
        <begin position="1"/>
        <end position="21"/>
    </location>
</feature>
<keyword evidence="1 2" id="KW-0175">Coiled coil</keyword>
<reference evidence="5" key="3">
    <citation type="submission" date="2025-08" db="UniProtKB">
        <authorList>
            <consortium name="Ensembl"/>
        </authorList>
    </citation>
    <scope>IDENTIFICATION</scope>
</reference>
<feature type="domain" description="Trichohyalin-plectin-homology" evidence="4">
    <location>
        <begin position="137"/>
        <end position="479"/>
    </location>
</feature>
<feature type="coiled-coil region" evidence="2">
    <location>
        <begin position="183"/>
        <end position="238"/>
    </location>
</feature>
<keyword evidence="6" id="KW-1185">Reference proteome</keyword>
<gene>
    <name evidence="5" type="primary">CCDC173</name>
</gene>
<evidence type="ECO:0000313" key="5">
    <source>
        <dbReference type="Ensembl" id="ENSELUP00000021773.1"/>
    </source>
</evidence>
<accession>A0A3P8Z015</accession>
<feature type="coiled-coil region" evidence="2">
    <location>
        <begin position="48"/>
        <end position="125"/>
    </location>
</feature>
<name>A0A3P8Z015_ESOLU</name>
<dbReference type="PANTHER" id="PTHR28663:SF1">
    <property type="entry name" value="CILIA- AND FLAGELLA- ASSOCIATED PROTEIN 210"/>
    <property type="match status" value="1"/>
</dbReference>
<dbReference type="Proteomes" id="UP000265140">
    <property type="component" value="Chromosome 16"/>
</dbReference>
<protein>
    <recommendedName>
        <fullName evidence="4">Trichohyalin-plectin-homology domain-containing protein</fullName>
    </recommendedName>
</protein>
<reference evidence="6" key="1">
    <citation type="journal article" date="2014" name="PLoS ONE">
        <title>The genome and linkage map of the northern pike (Esox lucius): conserved synteny revealed between the salmonid sister group and the Neoteleostei.</title>
        <authorList>
            <person name="Rondeau E.B."/>
            <person name="Minkley D.R."/>
            <person name="Leong J.S."/>
            <person name="Messmer A.M."/>
            <person name="Jantzen J.R."/>
            <person name="von Schalburg K.R."/>
            <person name="Lemon C."/>
            <person name="Bird N.H."/>
            <person name="Koop B.F."/>
        </authorList>
    </citation>
    <scope>NUCLEOTIDE SEQUENCE</scope>
</reference>
<dbReference type="AlphaFoldDB" id="A0A3P8Z015"/>
<evidence type="ECO:0000259" key="4">
    <source>
        <dbReference type="Pfam" id="PF13868"/>
    </source>
</evidence>
<proteinExistence type="predicted"/>